<accession>A0AAI8DH37</accession>
<keyword evidence="3 10" id="KW-0812">Transmembrane</keyword>
<dbReference type="EMBL" id="CP022046">
    <property type="protein sequence ID" value="ASE33815.1"/>
    <property type="molecule type" value="Genomic_DNA"/>
</dbReference>
<dbReference type="KEGG" id="sscu:CEP64_04290"/>
<keyword evidence="10" id="KW-0813">Transport</keyword>
<proteinExistence type="inferred from homology"/>
<comment type="activity regulation">
    <text evidence="10">Na(+) is not transported, but it plays an essential structural role and its presence is essential for fluoride channel function.</text>
</comment>
<evidence type="ECO:0000313" key="11">
    <source>
        <dbReference type="EMBL" id="ASE33815.1"/>
    </source>
</evidence>
<feature type="transmembrane region" description="Helical" evidence="10">
    <location>
        <begin position="93"/>
        <end position="114"/>
    </location>
</feature>
<dbReference type="GO" id="GO:0005886">
    <property type="term" value="C:plasma membrane"/>
    <property type="evidence" value="ECO:0007669"/>
    <property type="project" value="UniProtKB-SubCell"/>
</dbReference>
<gene>
    <name evidence="10 11" type="primary">crcB</name>
    <name evidence="10" type="synonym">fluC</name>
    <name evidence="11" type="ORF">CEP64_04290</name>
</gene>
<keyword evidence="6 10" id="KW-0407">Ion channel</keyword>
<dbReference type="Proteomes" id="UP000197058">
    <property type="component" value="Chromosome"/>
</dbReference>
<comment type="catalytic activity">
    <reaction evidence="8">
        <text>fluoride(in) = fluoride(out)</text>
        <dbReference type="Rhea" id="RHEA:76159"/>
        <dbReference type="ChEBI" id="CHEBI:17051"/>
    </reaction>
    <physiologicalReaction direction="left-to-right" evidence="8">
        <dbReference type="Rhea" id="RHEA:76160"/>
    </physiologicalReaction>
</comment>
<dbReference type="RefSeq" id="WP_058591989.1">
    <property type="nucleotide sequence ID" value="NZ_CP022046.2"/>
</dbReference>
<keyword evidence="4 10" id="KW-1133">Transmembrane helix</keyword>
<evidence type="ECO:0000256" key="9">
    <source>
        <dbReference type="ARBA" id="ARBA00049940"/>
    </source>
</evidence>
<keyword evidence="10" id="KW-0915">Sodium</keyword>
<evidence type="ECO:0000313" key="12">
    <source>
        <dbReference type="Proteomes" id="UP000197058"/>
    </source>
</evidence>
<evidence type="ECO:0000256" key="10">
    <source>
        <dbReference type="HAMAP-Rule" id="MF_00454"/>
    </source>
</evidence>
<dbReference type="HAMAP" id="MF_00454">
    <property type="entry name" value="FluC"/>
    <property type="match status" value="1"/>
</dbReference>
<sequence>MVYLAIFLGGAIGGGLRYLVSLTITNDAFPFPTLTVNVIGALLMGIFSTYFISYFNLHPNIKKLITTGFLGALTTYSSLSLETVELLEHGHILVAGTYLLVSLLLGFIFIAIGYRKGTDQA</sequence>
<evidence type="ECO:0000256" key="2">
    <source>
        <dbReference type="ARBA" id="ARBA00022475"/>
    </source>
</evidence>
<feature type="binding site" evidence="10">
    <location>
        <position position="74"/>
    </location>
    <ligand>
        <name>Na(+)</name>
        <dbReference type="ChEBI" id="CHEBI:29101"/>
        <note>structural</note>
    </ligand>
</feature>
<dbReference type="PANTHER" id="PTHR28259">
    <property type="entry name" value="FLUORIDE EXPORT PROTEIN 1-RELATED"/>
    <property type="match status" value="1"/>
</dbReference>
<keyword evidence="5 10" id="KW-0472">Membrane</keyword>
<dbReference type="Pfam" id="PF02537">
    <property type="entry name" value="CRCB"/>
    <property type="match status" value="1"/>
</dbReference>
<keyword evidence="2 10" id="KW-1003">Cell membrane</keyword>
<dbReference type="GO" id="GO:0046872">
    <property type="term" value="F:metal ion binding"/>
    <property type="evidence" value="ECO:0007669"/>
    <property type="project" value="UniProtKB-KW"/>
</dbReference>
<keyword evidence="10" id="KW-0406">Ion transport</keyword>
<comment type="function">
    <text evidence="9 10">Fluoride-specific ion channel. Important for reducing fluoride concentration in the cell, thus reducing its toxicity.</text>
</comment>
<evidence type="ECO:0000256" key="7">
    <source>
        <dbReference type="ARBA" id="ARBA00035120"/>
    </source>
</evidence>
<comment type="subcellular location">
    <subcellularLocation>
        <location evidence="1 10">Cell membrane</location>
        <topology evidence="1 10">Multi-pass membrane protein</topology>
    </subcellularLocation>
</comment>
<evidence type="ECO:0000256" key="6">
    <source>
        <dbReference type="ARBA" id="ARBA00023303"/>
    </source>
</evidence>
<feature type="transmembrane region" description="Helical" evidence="10">
    <location>
        <begin position="64"/>
        <end position="81"/>
    </location>
</feature>
<reference evidence="12" key="1">
    <citation type="submission" date="2017-06" db="EMBL/GenBank/DDBJ databases">
        <title>FDA dAtabase for Regulatory Grade micrObial Sequences (FDA-ARGOS): Supporting development and validation of Infectious Disease Dx tests.</title>
        <authorList>
            <person name="Goldberg B."/>
            <person name="Campos J."/>
            <person name="Tallon L."/>
            <person name="Sadzewicz L."/>
            <person name="Sengamalay N."/>
            <person name="Ott S."/>
            <person name="Godinez A."/>
            <person name="Nagaraj S."/>
            <person name="Vavikolanu K."/>
            <person name="Nadendla S."/>
            <person name="George J."/>
            <person name="Geyer C."/>
            <person name="Sichtig H."/>
        </authorList>
    </citation>
    <scope>NUCLEOTIDE SEQUENCE [LARGE SCALE GENOMIC DNA]</scope>
    <source>
        <strain evidence="12">FDAARGOS_285</strain>
    </source>
</reference>
<comment type="similarity">
    <text evidence="7 10">Belongs to the fluoride channel Fluc/FEX (TC 1.A.43) family.</text>
</comment>
<name>A0AAI8DH37_MAMSC</name>
<dbReference type="NCBIfam" id="TIGR00494">
    <property type="entry name" value="crcB"/>
    <property type="match status" value="1"/>
</dbReference>
<evidence type="ECO:0000256" key="5">
    <source>
        <dbReference type="ARBA" id="ARBA00023136"/>
    </source>
</evidence>
<feature type="binding site" evidence="10">
    <location>
        <position position="71"/>
    </location>
    <ligand>
        <name>Na(+)</name>
        <dbReference type="ChEBI" id="CHEBI:29101"/>
        <note>structural</note>
    </ligand>
</feature>
<feature type="transmembrane region" description="Helical" evidence="10">
    <location>
        <begin position="31"/>
        <end position="52"/>
    </location>
</feature>
<dbReference type="GO" id="GO:0140114">
    <property type="term" value="P:cellular detoxification of fluoride"/>
    <property type="evidence" value="ECO:0007669"/>
    <property type="project" value="UniProtKB-UniRule"/>
</dbReference>
<evidence type="ECO:0000256" key="1">
    <source>
        <dbReference type="ARBA" id="ARBA00004651"/>
    </source>
</evidence>
<dbReference type="GO" id="GO:0062054">
    <property type="term" value="F:fluoride channel activity"/>
    <property type="evidence" value="ECO:0007669"/>
    <property type="project" value="UniProtKB-UniRule"/>
</dbReference>
<dbReference type="AlphaFoldDB" id="A0AAI8DH37"/>
<keyword evidence="10" id="KW-0479">Metal-binding</keyword>
<protein>
    <recommendedName>
        <fullName evidence="10">Fluoride-specific ion channel FluC</fullName>
    </recommendedName>
</protein>
<organism evidence="11 12">
    <name type="scientific">Mammaliicoccus sciuri</name>
    <name type="common">Staphylococcus sciuri</name>
    <dbReference type="NCBI Taxonomy" id="1296"/>
    <lineage>
        <taxon>Bacteria</taxon>
        <taxon>Bacillati</taxon>
        <taxon>Bacillota</taxon>
        <taxon>Bacilli</taxon>
        <taxon>Bacillales</taxon>
        <taxon>Staphylococcaceae</taxon>
        <taxon>Mammaliicoccus</taxon>
    </lineage>
</organism>
<evidence type="ECO:0000256" key="3">
    <source>
        <dbReference type="ARBA" id="ARBA00022692"/>
    </source>
</evidence>
<dbReference type="PANTHER" id="PTHR28259:SF1">
    <property type="entry name" value="FLUORIDE EXPORT PROTEIN 1-RELATED"/>
    <property type="match status" value="1"/>
</dbReference>
<evidence type="ECO:0000256" key="4">
    <source>
        <dbReference type="ARBA" id="ARBA00022989"/>
    </source>
</evidence>
<dbReference type="InterPro" id="IPR003691">
    <property type="entry name" value="FluC"/>
</dbReference>
<evidence type="ECO:0000256" key="8">
    <source>
        <dbReference type="ARBA" id="ARBA00035585"/>
    </source>
</evidence>